<evidence type="ECO:0000256" key="1">
    <source>
        <dbReference type="SAM" id="Phobius"/>
    </source>
</evidence>
<name>A0A9Q6Z4J1_MYROD</name>
<gene>
    <name evidence="2" type="ORF">I6I88_07960</name>
</gene>
<evidence type="ECO:0000313" key="3">
    <source>
        <dbReference type="Proteomes" id="UP000596202"/>
    </source>
</evidence>
<keyword evidence="1" id="KW-1133">Transmembrane helix</keyword>
<reference evidence="2 3" key="1">
    <citation type="submission" date="2021-01" db="EMBL/GenBank/DDBJ databases">
        <title>FDA dAtabase for Regulatory Grade micrObial Sequences (FDA-ARGOS): Supporting development and validation of Infectious Disease Dx tests.</title>
        <authorList>
            <person name="Sproer C."/>
            <person name="Gronow S."/>
            <person name="Severitt S."/>
            <person name="Schroder I."/>
            <person name="Tallon L."/>
            <person name="Sadzewicz L."/>
            <person name="Zhao X."/>
            <person name="Boylan J."/>
            <person name="Ott S."/>
            <person name="Bowen H."/>
            <person name="Vavikolanu K."/>
            <person name="Mehta A."/>
            <person name="Aluvathingal J."/>
            <person name="Nadendla S."/>
            <person name="Lowell S."/>
            <person name="Myers T."/>
            <person name="Yan Y."/>
            <person name="Sichtig H."/>
        </authorList>
    </citation>
    <scope>NUCLEOTIDE SEQUENCE [LARGE SCALE GENOMIC DNA]</scope>
    <source>
        <strain evidence="2 3">FDAARGOS_1131</strain>
    </source>
</reference>
<sequence>MKIFKITFLVGVIVALLFFGYTWMYTALTHNAFRKKVEILEKEKIFIKKIEEECDCQLLYEYEELVEDPDFFSLDHRFYIELRSYNTDNNWCMRDSIFIKQKAKVLIEDFISVSEYTHLFKDITLVFSVYQNIGTDEILIQNSCKKRIEYNIERNEIKVKD</sequence>
<dbReference type="RefSeq" id="WP_002992326.1">
    <property type="nucleotide sequence ID" value="NZ_CP068108.1"/>
</dbReference>
<keyword evidence="1" id="KW-0472">Membrane</keyword>
<accession>A0A9Q6Z4J1</accession>
<dbReference type="OrthoDB" id="9916091at2"/>
<evidence type="ECO:0000313" key="2">
    <source>
        <dbReference type="EMBL" id="QQU01659.1"/>
    </source>
</evidence>
<keyword evidence="1" id="KW-0812">Transmembrane</keyword>
<organism evidence="2 3">
    <name type="scientific">Myroides odoratus</name>
    <name type="common">Flavobacterium odoratum</name>
    <dbReference type="NCBI Taxonomy" id="256"/>
    <lineage>
        <taxon>Bacteria</taxon>
        <taxon>Pseudomonadati</taxon>
        <taxon>Bacteroidota</taxon>
        <taxon>Flavobacteriia</taxon>
        <taxon>Flavobacteriales</taxon>
        <taxon>Flavobacteriaceae</taxon>
        <taxon>Myroides</taxon>
    </lineage>
</organism>
<dbReference type="GeneID" id="93527585"/>
<proteinExistence type="predicted"/>
<protein>
    <submittedName>
        <fullName evidence="2">Uncharacterized protein</fullName>
    </submittedName>
</protein>
<feature type="transmembrane region" description="Helical" evidence="1">
    <location>
        <begin position="6"/>
        <end position="26"/>
    </location>
</feature>
<dbReference type="EMBL" id="CP068108">
    <property type="protein sequence ID" value="QQU01659.1"/>
    <property type="molecule type" value="Genomic_DNA"/>
</dbReference>
<dbReference type="Proteomes" id="UP000596202">
    <property type="component" value="Chromosome"/>
</dbReference>
<dbReference type="AlphaFoldDB" id="A0A9Q6Z4J1"/>